<dbReference type="Proteomes" id="UP000886520">
    <property type="component" value="Chromosome 25"/>
</dbReference>
<reference evidence="1" key="1">
    <citation type="submission" date="2021-01" db="EMBL/GenBank/DDBJ databases">
        <title>Adiantum capillus-veneris genome.</title>
        <authorList>
            <person name="Fang Y."/>
            <person name="Liao Q."/>
        </authorList>
    </citation>
    <scope>NUCLEOTIDE SEQUENCE</scope>
    <source>
        <strain evidence="1">H3</strain>
        <tissue evidence="1">Leaf</tissue>
    </source>
</reference>
<organism evidence="1 2">
    <name type="scientific">Adiantum capillus-veneris</name>
    <name type="common">Maidenhair fern</name>
    <dbReference type="NCBI Taxonomy" id="13818"/>
    <lineage>
        <taxon>Eukaryota</taxon>
        <taxon>Viridiplantae</taxon>
        <taxon>Streptophyta</taxon>
        <taxon>Embryophyta</taxon>
        <taxon>Tracheophyta</taxon>
        <taxon>Polypodiopsida</taxon>
        <taxon>Polypodiidae</taxon>
        <taxon>Polypodiales</taxon>
        <taxon>Pteridineae</taxon>
        <taxon>Pteridaceae</taxon>
        <taxon>Vittarioideae</taxon>
        <taxon>Adiantum</taxon>
    </lineage>
</organism>
<sequence length="101" mass="11030">RTLVFFRIGRVDGDTKQFTKNVKLDLSVVVGHMTSFWCTSSESSCEERGTTLHDITASISLSLSLSLSLARSLSLAHCLSCGLLCVIAFACRCRQFAHSLS</sequence>
<protein>
    <submittedName>
        <fullName evidence="1">Uncharacterized protein</fullName>
    </submittedName>
</protein>
<comment type="caution">
    <text evidence="1">The sequence shown here is derived from an EMBL/GenBank/DDBJ whole genome shotgun (WGS) entry which is preliminary data.</text>
</comment>
<feature type="non-terminal residue" evidence="1">
    <location>
        <position position="1"/>
    </location>
</feature>
<accession>A0A9D4U1M5</accession>
<gene>
    <name evidence="1" type="ORF">GOP47_0026062</name>
</gene>
<evidence type="ECO:0000313" key="2">
    <source>
        <dbReference type="Proteomes" id="UP000886520"/>
    </source>
</evidence>
<proteinExistence type="predicted"/>
<evidence type="ECO:0000313" key="1">
    <source>
        <dbReference type="EMBL" id="KAI5059743.1"/>
    </source>
</evidence>
<dbReference type="AlphaFoldDB" id="A0A9D4U1M5"/>
<name>A0A9D4U1M5_ADICA</name>
<dbReference type="EMBL" id="JABFUD020000025">
    <property type="protein sequence ID" value="KAI5059743.1"/>
    <property type="molecule type" value="Genomic_DNA"/>
</dbReference>
<keyword evidence="2" id="KW-1185">Reference proteome</keyword>